<organism evidence="2 3">
    <name type="scientific">Pseudohongiella nitratireducens</name>
    <dbReference type="NCBI Taxonomy" id="1768907"/>
    <lineage>
        <taxon>Bacteria</taxon>
        <taxon>Pseudomonadati</taxon>
        <taxon>Pseudomonadota</taxon>
        <taxon>Gammaproteobacteria</taxon>
        <taxon>Pseudomonadales</taxon>
        <taxon>Pseudohongiellaceae</taxon>
        <taxon>Pseudohongiella</taxon>
    </lineage>
</organism>
<protein>
    <submittedName>
        <fullName evidence="2">Uncharacterized protein</fullName>
    </submittedName>
</protein>
<proteinExistence type="predicted"/>
<comment type="caution">
    <text evidence="2">The sequence shown here is derived from an EMBL/GenBank/DDBJ whole genome shotgun (WGS) entry which is preliminary data.</text>
</comment>
<dbReference type="EMBL" id="BMIY01000001">
    <property type="protein sequence ID" value="GGG47516.1"/>
    <property type="molecule type" value="Genomic_DNA"/>
</dbReference>
<evidence type="ECO:0000313" key="2">
    <source>
        <dbReference type="EMBL" id="GGG47516.1"/>
    </source>
</evidence>
<dbReference type="RefSeq" id="WP_068812474.1">
    <property type="nucleotide sequence ID" value="NZ_BMIY01000001.1"/>
</dbReference>
<feature type="region of interest" description="Disordered" evidence="1">
    <location>
        <begin position="95"/>
        <end position="116"/>
    </location>
</feature>
<evidence type="ECO:0000313" key="3">
    <source>
        <dbReference type="Proteomes" id="UP000627715"/>
    </source>
</evidence>
<gene>
    <name evidence="2" type="ORF">GCM10011403_00740</name>
</gene>
<name>A0A917GJ55_9GAMM</name>
<evidence type="ECO:0000256" key="1">
    <source>
        <dbReference type="SAM" id="MobiDB-lite"/>
    </source>
</evidence>
<keyword evidence="3" id="KW-1185">Reference proteome</keyword>
<reference evidence="2" key="2">
    <citation type="submission" date="2020-09" db="EMBL/GenBank/DDBJ databases">
        <authorList>
            <person name="Sun Q."/>
            <person name="Zhou Y."/>
        </authorList>
    </citation>
    <scope>NUCLEOTIDE SEQUENCE</scope>
    <source>
        <strain evidence="2">CGMCC 1.15425</strain>
    </source>
</reference>
<accession>A0A917GJ55</accession>
<dbReference type="Proteomes" id="UP000627715">
    <property type="component" value="Unassembled WGS sequence"/>
</dbReference>
<dbReference type="OrthoDB" id="9795766at2"/>
<reference evidence="2" key="1">
    <citation type="journal article" date="2014" name="Int. J. Syst. Evol. Microbiol.">
        <title>Complete genome sequence of Corynebacterium casei LMG S-19264T (=DSM 44701T), isolated from a smear-ripened cheese.</title>
        <authorList>
            <consortium name="US DOE Joint Genome Institute (JGI-PGF)"/>
            <person name="Walter F."/>
            <person name="Albersmeier A."/>
            <person name="Kalinowski J."/>
            <person name="Ruckert C."/>
        </authorList>
    </citation>
    <scope>NUCLEOTIDE SEQUENCE</scope>
    <source>
        <strain evidence="2">CGMCC 1.15425</strain>
    </source>
</reference>
<dbReference type="AlphaFoldDB" id="A0A917GJ55"/>
<sequence>MHKQADPLDQVFAFRAFDFRNRFPDPLPNFRAALECLQSEDAYMPDVEAQIRAYLKDGRSIAIPNSFFWVEQKPFASLAEAQSWVQARQKRAAKGSPLDRLAGSLISNPDDPTEKQVRDAVTMTFTKMVSKADNEAVCASAERWLREAIRALPKSNDVGAPNDD</sequence>